<protein>
    <submittedName>
        <fullName evidence="1">Uncharacterized protein</fullName>
    </submittedName>
</protein>
<name>A0ACC2ZXT6_9EURO</name>
<reference evidence="1" key="1">
    <citation type="submission" date="2022-10" db="EMBL/GenBank/DDBJ databases">
        <title>Culturing micro-colonial fungi from biological soil crusts in the Mojave desert and describing Neophaeococcomyces mojavensis, and introducing the new genera and species Taxawa tesnikishii.</title>
        <authorList>
            <person name="Kurbessoian T."/>
            <person name="Stajich J.E."/>
        </authorList>
    </citation>
    <scope>NUCLEOTIDE SEQUENCE</scope>
    <source>
        <strain evidence="1">JES_112</strain>
    </source>
</reference>
<evidence type="ECO:0000313" key="2">
    <source>
        <dbReference type="Proteomes" id="UP001172386"/>
    </source>
</evidence>
<dbReference type="Proteomes" id="UP001172386">
    <property type="component" value="Unassembled WGS sequence"/>
</dbReference>
<organism evidence="1 2">
    <name type="scientific">Neophaeococcomyces mojaviensis</name>
    <dbReference type="NCBI Taxonomy" id="3383035"/>
    <lineage>
        <taxon>Eukaryota</taxon>
        <taxon>Fungi</taxon>
        <taxon>Dikarya</taxon>
        <taxon>Ascomycota</taxon>
        <taxon>Pezizomycotina</taxon>
        <taxon>Eurotiomycetes</taxon>
        <taxon>Chaetothyriomycetidae</taxon>
        <taxon>Chaetothyriales</taxon>
        <taxon>Chaetothyriales incertae sedis</taxon>
        <taxon>Neophaeococcomyces</taxon>
    </lineage>
</organism>
<dbReference type="EMBL" id="JAPDRQ010000198">
    <property type="protein sequence ID" value="KAJ9652471.1"/>
    <property type="molecule type" value="Genomic_DNA"/>
</dbReference>
<gene>
    <name evidence="1" type="ORF">H2198_008294</name>
</gene>
<accession>A0ACC2ZXT6</accession>
<sequence length="590" mass="67340">MLLEIVAAVAAGFIAWLAYFVNDLVSKRRKLDGLPQPPMKNILLGHLHIADECMKLFPKGIHSHAWADYIREKWNLPETFYVDWRPVGPLWLFSADPELASEHILVKQSLPKSPWEKEFMDRFLGKNNLVSLEGARHKMLRSMFNPGFSANNIMTYADAIVEASLKFIDVLKAKAQSNEHFEMEEYATRLTIDIIGLAVFDVNMQAQTKLHPIVEHFRARVNMMPGAQPFFWQDAQPTRPIRLWWNNRKLEAAINDELDQKVQRRAKDLENESRGMVVPQKKSIIDLALNAYEKEMAMGQNVTTGDAIKRITDSRTLPPRLRQDLVDSIKTFFFAGHDTTSSTLAWCYYLLHRNPKARSQLVSELDEVFPPGTSTARAIQQDPYVINKLEYTAACIKETLRIFPPASTLRALDPKYPAQHTTFTDPRTGIKHDLEGTTAWPIAHMIQRNKRFFPEPMKFIPERFIPDRTPFPEAELFAPSGKYAFQSFSVGPRNCIGQELAMIESKIVLALTVREFDFVLEYPGEKADPQPEIPENTAKEFSEETEYGKGIRDGTITPNFVEGHRVWQVLKGAAKPVGGCPGRVYLRNQN</sequence>
<comment type="caution">
    <text evidence="1">The sequence shown here is derived from an EMBL/GenBank/DDBJ whole genome shotgun (WGS) entry which is preliminary data.</text>
</comment>
<evidence type="ECO:0000313" key="1">
    <source>
        <dbReference type="EMBL" id="KAJ9652471.1"/>
    </source>
</evidence>
<proteinExistence type="predicted"/>
<keyword evidence="2" id="KW-1185">Reference proteome</keyword>